<reference evidence="1 2" key="1">
    <citation type="submission" date="2022-05" db="EMBL/GenBank/DDBJ databases">
        <authorList>
            <consortium name="Genoscope - CEA"/>
            <person name="William W."/>
        </authorList>
    </citation>
    <scope>NUCLEOTIDE SEQUENCE [LARGE SCALE GENOMIC DNA]</scope>
</reference>
<comment type="caution">
    <text evidence="1">The sequence shown here is derived from an EMBL/GenBank/DDBJ whole genome shotgun (WGS) entry which is preliminary data.</text>
</comment>
<proteinExistence type="predicted"/>
<organism evidence="1 2">
    <name type="scientific">Pocillopora meandrina</name>
    <dbReference type="NCBI Taxonomy" id="46732"/>
    <lineage>
        <taxon>Eukaryota</taxon>
        <taxon>Metazoa</taxon>
        <taxon>Cnidaria</taxon>
        <taxon>Anthozoa</taxon>
        <taxon>Hexacorallia</taxon>
        <taxon>Scleractinia</taxon>
        <taxon>Astrocoeniina</taxon>
        <taxon>Pocilloporidae</taxon>
        <taxon>Pocillopora</taxon>
    </lineage>
</organism>
<evidence type="ECO:0000313" key="1">
    <source>
        <dbReference type="EMBL" id="CAH3044354.1"/>
    </source>
</evidence>
<dbReference type="Proteomes" id="UP001159428">
    <property type="component" value="Unassembled WGS sequence"/>
</dbReference>
<accession>A0AAU9W2N3</accession>
<keyword evidence="2" id="KW-1185">Reference proteome</keyword>
<gene>
    <name evidence="1" type="ORF">PMEA_00031130</name>
</gene>
<dbReference type="AlphaFoldDB" id="A0AAU9W2N3"/>
<name>A0AAU9W2N3_9CNID</name>
<protein>
    <submittedName>
        <fullName evidence="1">Uncharacterized protein</fullName>
    </submittedName>
</protein>
<sequence length="40" mass="4130">MIDLNGCRKLPVYCNMDGAGLGDCGGGGWTLVMKINGAEV</sequence>
<dbReference type="EMBL" id="CALNXJ010000007">
    <property type="protein sequence ID" value="CAH3044354.1"/>
    <property type="molecule type" value="Genomic_DNA"/>
</dbReference>
<evidence type="ECO:0000313" key="2">
    <source>
        <dbReference type="Proteomes" id="UP001159428"/>
    </source>
</evidence>